<proteinExistence type="predicted"/>
<feature type="transmembrane region" description="Helical" evidence="1">
    <location>
        <begin position="21"/>
        <end position="38"/>
    </location>
</feature>
<dbReference type="OrthoDB" id="6227624at2"/>
<name>A0A099KHK0_COLPS</name>
<reference evidence="2 3" key="1">
    <citation type="submission" date="2014-08" db="EMBL/GenBank/DDBJ databases">
        <title>Genomic and Phenotypic Diversity of Colwellia psychrerythraea strains from Disparate Marine Basins.</title>
        <authorList>
            <person name="Techtmann S.M."/>
            <person name="Stelling S.C."/>
            <person name="Utturkar S.M."/>
            <person name="Alshibli N."/>
            <person name="Harris A."/>
            <person name="Brown S.D."/>
            <person name="Hazen T.C."/>
        </authorList>
    </citation>
    <scope>NUCLEOTIDE SEQUENCE [LARGE SCALE GENOMIC DNA]</scope>
    <source>
        <strain evidence="2 3">GAB14E</strain>
    </source>
</reference>
<gene>
    <name evidence="2" type="ORF">GAB14E_3714</name>
</gene>
<evidence type="ECO:0000313" key="3">
    <source>
        <dbReference type="Proteomes" id="UP000029868"/>
    </source>
</evidence>
<evidence type="ECO:0000313" key="2">
    <source>
        <dbReference type="EMBL" id="KGJ89836.1"/>
    </source>
</evidence>
<dbReference type="Proteomes" id="UP000029868">
    <property type="component" value="Unassembled WGS sequence"/>
</dbReference>
<keyword evidence="1" id="KW-0472">Membrane</keyword>
<dbReference type="AlphaFoldDB" id="A0A099KHK0"/>
<protein>
    <submittedName>
        <fullName evidence="2">Uncharacterized protein</fullName>
    </submittedName>
</protein>
<accession>A0A099KHK0</accession>
<dbReference type="EMBL" id="JQEC01000051">
    <property type="protein sequence ID" value="KGJ89836.1"/>
    <property type="molecule type" value="Genomic_DNA"/>
</dbReference>
<organism evidence="2 3">
    <name type="scientific">Colwellia psychrerythraea</name>
    <name type="common">Vibrio psychroerythus</name>
    <dbReference type="NCBI Taxonomy" id="28229"/>
    <lineage>
        <taxon>Bacteria</taxon>
        <taxon>Pseudomonadati</taxon>
        <taxon>Pseudomonadota</taxon>
        <taxon>Gammaproteobacteria</taxon>
        <taxon>Alteromonadales</taxon>
        <taxon>Colwelliaceae</taxon>
        <taxon>Colwellia</taxon>
    </lineage>
</organism>
<dbReference type="RefSeq" id="WP_033083620.1">
    <property type="nucleotide sequence ID" value="NZ_JQEC01000051.1"/>
</dbReference>
<evidence type="ECO:0000256" key="1">
    <source>
        <dbReference type="SAM" id="Phobius"/>
    </source>
</evidence>
<keyword evidence="1" id="KW-1133">Transmembrane helix</keyword>
<comment type="caution">
    <text evidence="2">The sequence shown here is derived from an EMBL/GenBank/DDBJ whole genome shotgun (WGS) entry which is preliminary data.</text>
</comment>
<sequence length="161" mass="18627">MPHAFKTLPLIPKLSISLNKLLLLTCFLVIIYFAYARYEEHKTEQAAASLFVLSPQRNDIYFFDLGLLDDKSDLKNKYKLAKVVRVNSDNVAIVYGTFFYQWQSAVIKSIERGDLSNNDYFTLIPDYISFSKIKEMKNNGTIYLVKRPIQNILYGNIVIPE</sequence>
<keyword evidence="1" id="KW-0812">Transmembrane</keyword>